<gene>
    <name evidence="1" type="ORF">H9841_08350</name>
</gene>
<name>A0A9D1Y9D8_9FIRM</name>
<dbReference type="EMBL" id="DXDX01000151">
    <property type="protein sequence ID" value="HIY21895.1"/>
    <property type="molecule type" value="Genomic_DNA"/>
</dbReference>
<evidence type="ECO:0000313" key="1">
    <source>
        <dbReference type="EMBL" id="HIY21895.1"/>
    </source>
</evidence>
<reference evidence="1" key="2">
    <citation type="submission" date="2021-04" db="EMBL/GenBank/DDBJ databases">
        <authorList>
            <person name="Gilroy R."/>
        </authorList>
    </citation>
    <scope>NUCLEOTIDE SEQUENCE</scope>
    <source>
        <strain evidence="1">ChiBcec16_6824</strain>
    </source>
</reference>
<reference evidence="1" key="1">
    <citation type="journal article" date="2021" name="PeerJ">
        <title>Extensive microbial diversity within the chicken gut microbiome revealed by metagenomics and culture.</title>
        <authorList>
            <person name="Gilroy R."/>
            <person name="Ravi A."/>
            <person name="Getino M."/>
            <person name="Pursley I."/>
            <person name="Horton D.L."/>
            <person name="Alikhan N.F."/>
            <person name="Baker D."/>
            <person name="Gharbi K."/>
            <person name="Hall N."/>
            <person name="Watson M."/>
            <person name="Adriaenssens E.M."/>
            <person name="Foster-Nyarko E."/>
            <person name="Jarju S."/>
            <person name="Secka A."/>
            <person name="Antonio M."/>
            <person name="Oren A."/>
            <person name="Chaudhuri R.R."/>
            <person name="La Ragione R."/>
            <person name="Hildebrand F."/>
            <person name="Pallen M.J."/>
        </authorList>
    </citation>
    <scope>NUCLEOTIDE SEQUENCE</scope>
    <source>
        <strain evidence="1">ChiBcec16_6824</strain>
    </source>
</reference>
<dbReference type="AlphaFoldDB" id="A0A9D1Y9D8"/>
<comment type="caution">
    <text evidence="1">The sequence shown here is derived from an EMBL/GenBank/DDBJ whole genome shotgun (WGS) entry which is preliminary data.</text>
</comment>
<sequence length="135" mass="15514">MNEQSVMTALALERKRYTALTEVMELTEELSQAFQRQDQVSVQMFLRMRQEPVNQLREYQALERKQQAELSEADAQSLRELLSGKGMGQTPQAQSLARLAGQNRALLERVIRADRQISVKLGGKKSFYTQQKRTP</sequence>
<dbReference type="Proteomes" id="UP000823868">
    <property type="component" value="Unassembled WGS sequence"/>
</dbReference>
<protein>
    <submittedName>
        <fullName evidence="1">Uncharacterized protein</fullName>
    </submittedName>
</protein>
<organism evidence="1 2">
    <name type="scientific">Candidatus Flavonifractor merdigallinarum</name>
    <dbReference type="NCBI Taxonomy" id="2838589"/>
    <lineage>
        <taxon>Bacteria</taxon>
        <taxon>Bacillati</taxon>
        <taxon>Bacillota</taxon>
        <taxon>Clostridia</taxon>
        <taxon>Eubacteriales</taxon>
        <taxon>Oscillospiraceae</taxon>
        <taxon>Flavonifractor</taxon>
    </lineage>
</organism>
<accession>A0A9D1Y9D8</accession>
<proteinExistence type="predicted"/>
<evidence type="ECO:0000313" key="2">
    <source>
        <dbReference type="Proteomes" id="UP000823868"/>
    </source>
</evidence>